<dbReference type="Proteomes" id="UP000036426">
    <property type="component" value="Unassembled WGS sequence"/>
</dbReference>
<evidence type="ECO:0000313" key="2">
    <source>
        <dbReference type="EMBL" id="KLV01815.1"/>
    </source>
</evidence>
<keyword evidence="1" id="KW-1133">Transmembrane helix</keyword>
<dbReference type="RefSeq" id="WP_047873268.1">
    <property type="nucleotide sequence ID" value="NZ_BMYC01000001.1"/>
</dbReference>
<dbReference type="OrthoDB" id="8611026at2"/>
<sequence length="150" mass="17330">MEIFLPLILTPIIMFLWQMAFPVNKNNHSFPSYDVLAKRNTWINSISVCLHLVAIPLPMPLFYKLADTPPNLELVLWSFALIIGSMITIPFIFVSLVTLPYGVRRFKEYWRFYELHYGISMTGIAIFLIPLALLGFIGLFHVIYTIYALS</sequence>
<name>A0A0J1GPY1_9GAMM</name>
<feature type="transmembrane region" description="Helical" evidence="1">
    <location>
        <begin position="124"/>
        <end position="147"/>
    </location>
</feature>
<feature type="transmembrane region" description="Helical" evidence="1">
    <location>
        <begin position="6"/>
        <end position="23"/>
    </location>
</feature>
<feature type="transmembrane region" description="Helical" evidence="1">
    <location>
        <begin position="43"/>
        <end position="63"/>
    </location>
</feature>
<keyword evidence="1" id="KW-0812">Transmembrane</keyword>
<comment type="caution">
    <text evidence="2">The sequence shown here is derived from an EMBL/GenBank/DDBJ whole genome shotgun (WGS) entry which is preliminary data.</text>
</comment>
<dbReference type="PATRIC" id="fig|754436.4.peg.1098"/>
<proteinExistence type="predicted"/>
<evidence type="ECO:0000256" key="1">
    <source>
        <dbReference type="SAM" id="Phobius"/>
    </source>
</evidence>
<accession>A0A0J1GPY1</accession>
<organism evidence="2 3">
    <name type="scientific">Photobacterium aphoticum</name>
    <dbReference type="NCBI Taxonomy" id="754436"/>
    <lineage>
        <taxon>Bacteria</taxon>
        <taxon>Pseudomonadati</taxon>
        <taxon>Pseudomonadota</taxon>
        <taxon>Gammaproteobacteria</taxon>
        <taxon>Vibrionales</taxon>
        <taxon>Vibrionaceae</taxon>
        <taxon>Photobacterium</taxon>
    </lineage>
</organism>
<keyword evidence="3" id="KW-1185">Reference proteome</keyword>
<dbReference type="EMBL" id="LDOV01000010">
    <property type="protein sequence ID" value="KLV01815.1"/>
    <property type="molecule type" value="Genomic_DNA"/>
</dbReference>
<gene>
    <name evidence="2" type="ORF">ABT58_05170</name>
</gene>
<evidence type="ECO:0000313" key="3">
    <source>
        <dbReference type="Proteomes" id="UP000036426"/>
    </source>
</evidence>
<reference evidence="2 3" key="1">
    <citation type="submission" date="2015-05" db="EMBL/GenBank/DDBJ databases">
        <title>Photobacterium galathea sp. nov.</title>
        <authorList>
            <person name="Machado H."/>
            <person name="Gram L."/>
        </authorList>
    </citation>
    <scope>NUCLEOTIDE SEQUENCE [LARGE SCALE GENOMIC DNA]</scope>
    <source>
        <strain evidence="2 3">DSM 25995</strain>
    </source>
</reference>
<keyword evidence="1" id="KW-0472">Membrane</keyword>
<dbReference type="AlphaFoldDB" id="A0A0J1GPY1"/>
<protein>
    <submittedName>
        <fullName evidence="2">Uncharacterized protein</fullName>
    </submittedName>
</protein>
<feature type="transmembrane region" description="Helical" evidence="1">
    <location>
        <begin position="75"/>
        <end position="103"/>
    </location>
</feature>